<organism evidence="2 3">
    <name type="scientific">Schleiferilactobacillus perolens DSM 12744</name>
    <dbReference type="NCBI Taxonomy" id="1423792"/>
    <lineage>
        <taxon>Bacteria</taxon>
        <taxon>Bacillati</taxon>
        <taxon>Bacillota</taxon>
        <taxon>Bacilli</taxon>
        <taxon>Lactobacillales</taxon>
        <taxon>Lactobacillaceae</taxon>
        <taxon>Schleiferilactobacillus</taxon>
    </lineage>
</organism>
<keyword evidence="2" id="KW-0808">Transferase</keyword>
<dbReference type="PATRIC" id="fig|1423792.3.peg.2939"/>
<dbReference type="RefSeq" id="WP_057820574.1">
    <property type="nucleotide sequence ID" value="NZ_AZEC01000007.1"/>
</dbReference>
<sequence length="394" mass="44855">MTNYRLTTAAEREQFYQLYLYAFNREDSAHRQHYFFERYDNGWAYGIKNGNKLGSGLYALPFNVNFHGVPFRMNGIGDVMSAPEFSGRGGAGTLLKASLQEMLEKHVTLAYLAPFSYEYYRRFGYEQVFDRMRYTLPGRQVPLFHPQHQTGTVQRLSLAEALPLIKPFYQTRTASFTGGVVREDWWWDHLVLQTRRDAAVYTDDQHQVQGYIIYTRDSQAMTVEEWYAATGGAWEHLMGFILRNGNSFAKLVFEDQNSRYQADWFPNPDSVTATVTPYMMARIVDLADFFTRYPYTGDTLAPVTLAVTDPVLPENQGTWSLGMAHGRIAVQKIGTELAEQADIHISIQQLVKAMFGTQSLSHIVFVGQATGNAAAVARLDALCQHDAPMLNDYF</sequence>
<keyword evidence="3" id="KW-1185">Reference proteome</keyword>
<dbReference type="InterPro" id="IPR016181">
    <property type="entry name" value="Acyl_CoA_acyltransferase"/>
</dbReference>
<dbReference type="PANTHER" id="PTHR37817:SF1">
    <property type="entry name" value="N-ACETYLTRANSFERASE EIS"/>
    <property type="match status" value="1"/>
</dbReference>
<feature type="domain" description="N-acetyltransferase" evidence="1">
    <location>
        <begin position="2"/>
        <end position="148"/>
    </location>
</feature>
<dbReference type="SUPFAM" id="SSF55718">
    <property type="entry name" value="SCP-like"/>
    <property type="match status" value="1"/>
</dbReference>
<proteinExistence type="predicted"/>
<dbReference type="Pfam" id="PF13530">
    <property type="entry name" value="SCP2_2"/>
    <property type="match status" value="1"/>
</dbReference>
<name>A0A0R1N453_9LACO</name>
<dbReference type="InterPro" id="IPR036527">
    <property type="entry name" value="SCP2_sterol-bd_dom_sf"/>
</dbReference>
<dbReference type="Proteomes" id="UP000051330">
    <property type="component" value="Unassembled WGS sequence"/>
</dbReference>
<dbReference type="PROSITE" id="PS51186">
    <property type="entry name" value="GNAT"/>
    <property type="match status" value="1"/>
</dbReference>
<protein>
    <submittedName>
        <fullName evidence="2">Acetyltransferase</fullName>
    </submittedName>
</protein>
<dbReference type="STRING" id="1423792.FD09_GL002867"/>
<reference evidence="2 3" key="1">
    <citation type="journal article" date="2015" name="Genome Announc.">
        <title>Expanding the biotechnology potential of lactobacilli through comparative genomics of 213 strains and associated genera.</title>
        <authorList>
            <person name="Sun Z."/>
            <person name="Harris H.M."/>
            <person name="McCann A."/>
            <person name="Guo C."/>
            <person name="Argimon S."/>
            <person name="Zhang W."/>
            <person name="Yang X."/>
            <person name="Jeffery I.B."/>
            <person name="Cooney J.C."/>
            <person name="Kagawa T.F."/>
            <person name="Liu W."/>
            <person name="Song Y."/>
            <person name="Salvetti E."/>
            <person name="Wrobel A."/>
            <person name="Rasinkangas P."/>
            <person name="Parkhill J."/>
            <person name="Rea M.C."/>
            <person name="O'Sullivan O."/>
            <person name="Ritari J."/>
            <person name="Douillard F.P."/>
            <person name="Paul Ross R."/>
            <person name="Yang R."/>
            <person name="Briner A.E."/>
            <person name="Felis G.E."/>
            <person name="de Vos W.M."/>
            <person name="Barrangou R."/>
            <person name="Klaenhammer T.R."/>
            <person name="Caufield P.W."/>
            <person name="Cui Y."/>
            <person name="Zhang H."/>
            <person name="O'Toole P.W."/>
        </authorList>
    </citation>
    <scope>NUCLEOTIDE SEQUENCE [LARGE SCALE GENOMIC DNA]</scope>
    <source>
        <strain evidence="2 3">DSM 12744</strain>
    </source>
</reference>
<dbReference type="Gene3D" id="3.30.1050.10">
    <property type="entry name" value="SCP2 sterol-binding domain"/>
    <property type="match status" value="1"/>
</dbReference>
<dbReference type="OrthoDB" id="9768284at2"/>
<evidence type="ECO:0000313" key="2">
    <source>
        <dbReference type="EMBL" id="KRL12549.1"/>
    </source>
</evidence>
<evidence type="ECO:0000259" key="1">
    <source>
        <dbReference type="PROSITE" id="PS51186"/>
    </source>
</evidence>
<dbReference type="EMBL" id="AZEC01000007">
    <property type="protein sequence ID" value="KRL12549.1"/>
    <property type="molecule type" value="Genomic_DNA"/>
</dbReference>
<comment type="caution">
    <text evidence="2">The sequence shown here is derived from an EMBL/GenBank/DDBJ whole genome shotgun (WGS) entry which is preliminary data.</text>
</comment>
<dbReference type="InterPro" id="IPR041380">
    <property type="entry name" value="Acetyltransf_17"/>
</dbReference>
<dbReference type="SUPFAM" id="SSF55729">
    <property type="entry name" value="Acyl-CoA N-acyltransferases (Nat)"/>
    <property type="match status" value="1"/>
</dbReference>
<dbReference type="Pfam" id="PF17668">
    <property type="entry name" value="Acetyltransf_17"/>
    <property type="match status" value="1"/>
</dbReference>
<dbReference type="InterPro" id="IPR000182">
    <property type="entry name" value="GNAT_dom"/>
</dbReference>
<dbReference type="GO" id="GO:0030649">
    <property type="term" value="P:aminoglycoside antibiotic catabolic process"/>
    <property type="evidence" value="ECO:0007669"/>
    <property type="project" value="TreeGrafter"/>
</dbReference>
<dbReference type="Pfam" id="PF13527">
    <property type="entry name" value="Acetyltransf_9"/>
    <property type="match status" value="1"/>
</dbReference>
<dbReference type="InterPro" id="IPR051554">
    <property type="entry name" value="Acetyltransferase_Eis"/>
</dbReference>
<dbReference type="InterPro" id="IPR025559">
    <property type="entry name" value="Eis_dom"/>
</dbReference>
<accession>A0A0R1N453</accession>
<gene>
    <name evidence="2" type="ORF">FD09_GL002867</name>
</gene>
<evidence type="ECO:0000313" key="3">
    <source>
        <dbReference type="Proteomes" id="UP000051330"/>
    </source>
</evidence>
<dbReference type="Gene3D" id="3.40.630.30">
    <property type="match status" value="2"/>
</dbReference>
<dbReference type="GO" id="GO:0034069">
    <property type="term" value="F:aminoglycoside N-acetyltransferase activity"/>
    <property type="evidence" value="ECO:0007669"/>
    <property type="project" value="TreeGrafter"/>
</dbReference>
<dbReference type="AlphaFoldDB" id="A0A0R1N453"/>
<dbReference type="PANTHER" id="PTHR37817">
    <property type="entry name" value="N-ACETYLTRANSFERASE EIS"/>
    <property type="match status" value="1"/>
</dbReference>